<dbReference type="Proteomes" id="UP000177230">
    <property type="component" value="Unassembled WGS sequence"/>
</dbReference>
<organism evidence="2 3">
    <name type="scientific">Candidatus Edwardsbacteria bacterium GWF2_54_11</name>
    <dbReference type="NCBI Taxonomy" id="1817851"/>
    <lineage>
        <taxon>Bacteria</taxon>
        <taxon>Candidatus Edwardsiibacteriota</taxon>
    </lineage>
</organism>
<dbReference type="InterPro" id="IPR002125">
    <property type="entry name" value="CMP_dCMP_dom"/>
</dbReference>
<dbReference type="SUPFAM" id="SSF53927">
    <property type="entry name" value="Cytidine deaminase-like"/>
    <property type="match status" value="1"/>
</dbReference>
<proteinExistence type="predicted"/>
<dbReference type="GO" id="GO:0003824">
    <property type="term" value="F:catalytic activity"/>
    <property type="evidence" value="ECO:0007669"/>
    <property type="project" value="InterPro"/>
</dbReference>
<dbReference type="PROSITE" id="PS51747">
    <property type="entry name" value="CYT_DCMP_DEAMINASES_2"/>
    <property type="match status" value="1"/>
</dbReference>
<dbReference type="Pfam" id="PF00383">
    <property type="entry name" value="dCMP_cyt_deam_1"/>
    <property type="match status" value="1"/>
</dbReference>
<dbReference type="AlphaFoldDB" id="A0A1F5RFL5"/>
<dbReference type="EMBL" id="MFFM01000023">
    <property type="protein sequence ID" value="OGF13216.1"/>
    <property type="molecule type" value="Genomic_DNA"/>
</dbReference>
<dbReference type="PANTHER" id="PTHR30595">
    <property type="entry name" value="GLPR-RELATED TRANSCRIPTIONAL REPRESSOR"/>
    <property type="match status" value="1"/>
</dbReference>
<reference evidence="2 3" key="1">
    <citation type="journal article" date="2016" name="Nat. Commun.">
        <title>Thousands of microbial genomes shed light on interconnected biogeochemical processes in an aquifer system.</title>
        <authorList>
            <person name="Anantharaman K."/>
            <person name="Brown C.T."/>
            <person name="Hug L.A."/>
            <person name="Sharon I."/>
            <person name="Castelle C.J."/>
            <person name="Probst A.J."/>
            <person name="Thomas B.C."/>
            <person name="Singh A."/>
            <person name="Wilkins M.J."/>
            <person name="Karaoz U."/>
            <person name="Brodie E.L."/>
            <person name="Williams K.H."/>
            <person name="Hubbard S.S."/>
            <person name="Banfield J.F."/>
        </authorList>
    </citation>
    <scope>NUCLEOTIDE SEQUENCE [LARGE SCALE GENOMIC DNA]</scope>
</reference>
<protein>
    <recommendedName>
        <fullName evidence="1">CMP/dCMP-type deaminase domain-containing protein</fullName>
    </recommendedName>
</protein>
<evidence type="ECO:0000259" key="1">
    <source>
        <dbReference type="PROSITE" id="PS51747"/>
    </source>
</evidence>
<accession>A0A1F5RFL5</accession>
<evidence type="ECO:0000313" key="2">
    <source>
        <dbReference type="EMBL" id="OGF13216.1"/>
    </source>
</evidence>
<feature type="domain" description="CMP/dCMP-type deaminase" evidence="1">
    <location>
        <begin position="11"/>
        <end position="133"/>
    </location>
</feature>
<evidence type="ECO:0000313" key="3">
    <source>
        <dbReference type="Proteomes" id="UP000177230"/>
    </source>
</evidence>
<dbReference type="Pfam" id="PF13749">
    <property type="entry name" value="HATPase_c_4"/>
    <property type="match status" value="1"/>
</dbReference>
<comment type="caution">
    <text evidence="2">The sequence shown here is derived from an EMBL/GenBank/DDBJ whole genome shotgun (WGS) entry which is preliminary data.</text>
</comment>
<name>A0A1F5RFL5_9BACT</name>
<dbReference type="InterPro" id="IPR038475">
    <property type="entry name" value="RecG_C_sf"/>
</dbReference>
<dbReference type="Gene3D" id="3.30.565.60">
    <property type="match status" value="1"/>
</dbReference>
<sequence length="501" mass="56805">MAKSKAVSGRKDPKEYMKLAVEVMKKSIPERKKNDPSPYVGAVLVFPDGSVETAYRGEYREGDHAEYTVLDKKNRHREVSGCWLFATLEPCAPGARNAPKVSCAERIVNARISDLWFGIEDKNPKVDHGGIDYLVENGVKVHQFSPQFHKEIEDVNKKFMKWAYMKNEEEKQAKNKPAAHLDERAASTNMDSLSDEALQNFLNESKRKYKPRSAAFIQELKEMDLLEYDSKKKTYLPTGNAILLFGKSPRNKFPQAGIKAKVNYADGKTDTKTFDDALVLLPDQVEAWLRKVLPASIDRTTFKAVHVPSFPIPVIREAVINAITHRDYSRDGAKVQLEVYEDRIVVKSPGEPFPPITIEAMKNFTATSYSRNKKLTFVFNEMDYMEEVGLGMDTFKSIRAKYNLPLPIIEYDGLNVVVTFPRTVEAVKKAGSKAMGKLTGEEFEGYEWIKGKEVVSAKEYATHMKITSRQTSRHLSKMLKLKLVKTNGEKPKSPKLKYTVT</sequence>
<dbReference type="PANTHER" id="PTHR30595:SF6">
    <property type="entry name" value="SCHLAFEN ALBA-2 DOMAIN-CONTAINING PROTEIN"/>
    <property type="match status" value="1"/>
</dbReference>
<dbReference type="InterPro" id="IPR016193">
    <property type="entry name" value="Cytidine_deaminase-like"/>
</dbReference>
<gene>
    <name evidence="2" type="ORF">A2024_09455</name>
</gene>
<dbReference type="Gene3D" id="3.40.140.10">
    <property type="entry name" value="Cytidine Deaminase, domain 2"/>
    <property type="match status" value="1"/>
</dbReference>